<sequence length="121" mass="13591">MKMIKIIYFLVGIQVLESVNSQGIGNLKCSSVSTVLKSGLINCRTDSSKTTAYKCKADSCKGTPYCKKCKNFENEEAQVTCTVHYFYKRPNLSICYNNNEKFTCTGGCEDFTTCKDCQKQK</sequence>
<organism evidence="2 3">
    <name type="scientific">Phakopsora pachyrhizi</name>
    <name type="common">Asian soybean rust disease fungus</name>
    <dbReference type="NCBI Taxonomy" id="170000"/>
    <lineage>
        <taxon>Eukaryota</taxon>
        <taxon>Fungi</taxon>
        <taxon>Dikarya</taxon>
        <taxon>Basidiomycota</taxon>
        <taxon>Pucciniomycotina</taxon>
        <taxon>Pucciniomycetes</taxon>
        <taxon>Pucciniales</taxon>
        <taxon>Phakopsoraceae</taxon>
        <taxon>Phakopsora</taxon>
    </lineage>
</organism>
<reference evidence="2" key="1">
    <citation type="submission" date="2022-06" db="EMBL/GenBank/DDBJ databases">
        <authorList>
            <consortium name="SYNGENTA / RWTH Aachen University"/>
        </authorList>
    </citation>
    <scope>NUCLEOTIDE SEQUENCE</scope>
</reference>
<evidence type="ECO:0000256" key="1">
    <source>
        <dbReference type="SAM" id="SignalP"/>
    </source>
</evidence>
<dbReference type="Proteomes" id="UP001153365">
    <property type="component" value="Unassembled WGS sequence"/>
</dbReference>
<evidence type="ECO:0000313" key="2">
    <source>
        <dbReference type="EMBL" id="CAH7676120.1"/>
    </source>
</evidence>
<keyword evidence="3" id="KW-1185">Reference proteome</keyword>
<dbReference type="AlphaFoldDB" id="A0AAV0B1M2"/>
<protein>
    <submittedName>
        <fullName evidence="2">Expressed protein</fullName>
    </submittedName>
</protein>
<accession>A0AAV0B1M2</accession>
<name>A0AAV0B1M2_PHAPC</name>
<feature type="signal peptide" evidence="1">
    <location>
        <begin position="1"/>
        <end position="18"/>
    </location>
</feature>
<feature type="chain" id="PRO_5043852274" evidence="1">
    <location>
        <begin position="19"/>
        <end position="121"/>
    </location>
</feature>
<evidence type="ECO:0000313" key="3">
    <source>
        <dbReference type="Proteomes" id="UP001153365"/>
    </source>
</evidence>
<keyword evidence="1" id="KW-0732">Signal</keyword>
<gene>
    <name evidence="2" type="ORF">PPACK8108_LOCUS11218</name>
</gene>
<proteinExistence type="predicted"/>
<comment type="caution">
    <text evidence="2">The sequence shown here is derived from an EMBL/GenBank/DDBJ whole genome shotgun (WGS) entry which is preliminary data.</text>
</comment>
<dbReference type="EMBL" id="CALTRL010002589">
    <property type="protein sequence ID" value="CAH7676120.1"/>
    <property type="molecule type" value="Genomic_DNA"/>
</dbReference>